<feature type="region of interest" description="Disordered" evidence="1">
    <location>
        <begin position="1"/>
        <end position="49"/>
    </location>
</feature>
<accession>A0A328A902</accession>
<dbReference type="EMBL" id="QFYR01000006">
    <property type="protein sequence ID" value="RAK50797.1"/>
    <property type="molecule type" value="Genomic_DNA"/>
</dbReference>
<organism evidence="2 3">
    <name type="scientific">Phenylobacterium deserti</name>
    <dbReference type="NCBI Taxonomy" id="1914756"/>
    <lineage>
        <taxon>Bacteria</taxon>
        <taxon>Pseudomonadati</taxon>
        <taxon>Pseudomonadota</taxon>
        <taxon>Alphaproteobacteria</taxon>
        <taxon>Caulobacterales</taxon>
        <taxon>Caulobacteraceae</taxon>
        <taxon>Phenylobacterium</taxon>
    </lineage>
</organism>
<reference evidence="3" key="1">
    <citation type="submission" date="2018-05" db="EMBL/GenBank/DDBJ databases">
        <authorList>
            <person name="Li X."/>
        </authorList>
    </citation>
    <scope>NUCLEOTIDE SEQUENCE [LARGE SCALE GENOMIC DNA]</scope>
    <source>
        <strain evidence="3">YIM 73061</strain>
    </source>
</reference>
<feature type="compositionally biased region" description="Low complexity" evidence="1">
    <location>
        <begin position="1"/>
        <end position="17"/>
    </location>
</feature>
<evidence type="ECO:0000313" key="3">
    <source>
        <dbReference type="Proteomes" id="UP000249725"/>
    </source>
</evidence>
<sequence length="264" mass="27923">MRGGSRSSGRRPAPGSARLRRAPGQRTPTRTARSVRAPGRPTPSSLSPPVILAPIEAGVAYGQRCQSIGRMLEIVGSTSRLKGGSMSPLDRRALLKSVLVLVGAAAVGAPDLAFAQGAAPRFLSAPRFALLDEVSALIIPKTDTPGAREAGVPNAIDSLLADWASAETQQRLVASLDALDAESRAKLGAPLPAAPAAGRLAFLRDYDAAAIARQDRGYMQLKQLVMMTYYLSEPGATEELRYEHVPGVWEPWIPAGPDTRAWAV</sequence>
<dbReference type="InterPro" id="IPR027056">
    <property type="entry name" value="Gluconate_2DH_su3"/>
</dbReference>
<dbReference type="OrthoDB" id="6385145at2"/>
<dbReference type="Proteomes" id="UP000249725">
    <property type="component" value="Unassembled WGS sequence"/>
</dbReference>
<protein>
    <recommendedName>
        <fullName evidence="4">Gluconate 2-dehydrogenase subunit 3 family protein</fullName>
    </recommendedName>
</protein>
<evidence type="ECO:0000256" key="1">
    <source>
        <dbReference type="SAM" id="MobiDB-lite"/>
    </source>
</evidence>
<evidence type="ECO:0008006" key="4">
    <source>
        <dbReference type="Google" id="ProtNLM"/>
    </source>
</evidence>
<comment type="caution">
    <text evidence="2">The sequence shown here is derived from an EMBL/GenBank/DDBJ whole genome shotgun (WGS) entry which is preliminary data.</text>
</comment>
<dbReference type="AlphaFoldDB" id="A0A328A902"/>
<dbReference type="Pfam" id="PF13618">
    <property type="entry name" value="Gluconate_2-dh3"/>
    <property type="match status" value="1"/>
</dbReference>
<proteinExistence type="predicted"/>
<name>A0A328A902_9CAUL</name>
<evidence type="ECO:0000313" key="2">
    <source>
        <dbReference type="EMBL" id="RAK50797.1"/>
    </source>
</evidence>
<gene>
    <name evidence="2" type="ORF">DJ018_18585</name>
</gene>
<keyword evidence="3" id="KW-1185">Reference proteome</keyword>